<proteinExistence type="predicted"/>
<protein>
    <submittedName>
        <fullName evidence="1">Uncharacterized protein</fullName>
    </submittedName>
</protein>
<organism evidence="1 2">
    <name type="scientific">Svornostia abyssi</name>
    <dbReference type="NCBI Taxonomy" id="2898438"/>
    <lineage>
        <taxon>Bacteria</taxon>
        <taxon>Bacillati</taxon>
        <taxon>Actinomycetota</taxon>
        <taxon>Thermoleophilia</taxon>
        <taxon>Solirubrobacterales</taxon>
        <taxon>Baekduiaceae</taxon>
        <taxon>Svornostia</taxon>
    </lineage>
</organism>
<evidence type="ECO:0000313" key="1">
    <source>
        <dbReference type="EMBL" id="UUY03832.1"/>
    </source>
</evidence>
<dbReference type="RefSeq" id="WP_353864329.1">
    <property type="nucleotide sequence ID" value="NZ_CP088295.1"/>
</dbReference>
<dbReference type="EMBL" id="CP088295">
    <property type="protein sequence ID" value="UUY03832.1"/>
    <property type="molecule type" value="Genomic_DNA"/>
</dbReference>
<reference evidence="2" key="1">
    <citation type="submission" date="2021-11" db="EMBL/GenBank/DDBJ databases">
        <title>Cultivation dependent microbiological survey of springs from the worlds oldest radium mine currently devoted to the extraction of radon-saturated water.</title>
        <authorList>
            <person name="Kapinusova G."/>
            <person name="Smrhova T."/>
            <person name="Strejcek M."/>
            <person name="Suman J."/>
            <person name="Jani K."/>
            <person name="Pajer P."/>
            <person name="Uhlik O."/>
        </authorList>
    </citation>
    <scope>NUCLEOTIDE SEQUENCE [LARGE SCALE GENOMIC DNA]</scope>
    <source>
        <strain evidence="2">J379</strain>
    </source>
</reference>
<dbReference type="Proteomes" id="UP001058860">
    <property type="component" value="Chromosome"/>
</dbReference>
<evidence type="ECO:0000313" key="2">
    <source>
        <dbReference type="Proteomes" id="UP001058860"/>
    </source>
</evidence>
<sequence length="454" mass="47560">MIRSELAAGRNPFIALANGGAGHVVVAHDLIEHADGSYDVEVYDPNVEFLTSELGDPAAHAEREGDRSVIRVSPGGFWSHRGMYRDTWRGASREMVVAPLGVLGRQPVMPTDPFGVVSLLVPLASGASEVTQVTDAQGRRLLDAEGELNTDAKTRLPDAAVVPTATGDDSQPTYALSRKGTYTQTLVGTKTGTGGTALLAPGFGAQVSGLDARKGTRDTVRLGAGGVDLDAALGGDLRVALAAAAGSDQFGADVRVDGADAGGHGLDLGRGGLAYENEGAGASTLRATLSWSGKRGTPGSVSLPSLSVPRGGAVSARPARWGRLASDAVVITVRDARGRVVRRVRFRASQARRVARVRVTARTVRGTRRTISVQARFRSVPKGAKVLVSVHARRGGKLVKTDTRTVPASRARGAQTYRFPVDLAKGRYRLYGSAVVIRDAEVSSGSARRTFAAR</sequence>
<accession>A0ABY5PHG6</accession>
<gene>
    <name evidence="1" type="ORF">LRS13_24760</name>
</gene>
<name>A0ABY5PHG6_9ACTN</name>
<keyword evidence="2" id="KW-1185">Reference proteome</keyword>